<feature type="signal peptide" evidence="1">
    <location>
        <begin position="1"/>
        <end position="20"/>
    </location>
</feature>
<sequence>MKKILFATTALVATAGIASAEVQIKGWAEIGIFDNGNGDAQFFTDVDVDFNMTGEADNGLKFGAYVDLDEAANAGANNSDDGGVTYFVAYGGARLEMGDTDGALDKVVPEMNLAGASLNDDQTTHGAFLHNDGIAGFSHDGAGGVIGTGLAGEADPGQIARFDYTYSGFTASVSVEQVNNGSDAFIDVNANGIKDAGEDIGDTIWGIGFGYSGDFNGVSVTAGIGYQTLEDVADVMALGATAGFANGFSVGMQFAELDPVGANNTISAWNIGVGYEMNAIAVGLNYGEVDPAGANNTTTGFGLAASYDLGGGLSAQLGYGSTDPAGPNNTTDTWSLGLYMSF</sequence>
<dbReference type="GO" id="GO:0015288">
    <property type="term" value="F:porin activity"/>
    <property type="evidence" value="ECO:0007669"/>
    <property type="project" value="InterPro"/>
</dbReference>
<dbReference type="RefSeq" id="WP_212537485.1">
    <property type="nucleotide sequence ID" value="NZ_JAGTUU010000006.1"/>
</dbReference>
<evidence type="ECO:0000313" key="3">
    <source>
        <dbReference type="EMBL" id="MBS0125517.1"/>
    </source>
</evidence>
<name>A0A8J7WEW5_9RHOB</name>
<feature type="domain" description="Porin" evidence="2">
    <location>
        <begin position="7"/>
        <end position="323"/>
    </location>
</feature>
<dbReference type="InterPro" id="IPR033900">
    <property type="entry name" value="Gram_neg_porin_domain"/>
</dbReference>
<dbReference type="Pfam" id="PF13609">
    <property type="entry name" value="Porin_4"/>
    <property type="match status" value="1"/>
</dbReference>
<evidence type="ECO:0000256" key="1">
    <source>
        <dbReference type="SAM" id="SignalP"/>
    </source>
</evidence>
<comment type="caution">
    <text evidence="3">The sequence shown here is derived from an EMBL/GenBank/DDBJ whole genome shotgun (WGS) entry which is preliminary data.</text>
</comment>
<organism evidence="3 4">
    <name type="scientific">Thetidibacter halocola</name>
    <dbReference type="NCBI Taxonomy" id="2827239"/>
    <lineage>
        <taxon>Bacteria</taxon>
        <taxon>Pseudomonadati</taxon>
        <taxon>Pseudomonadota</taxon>
        <taxon>Alphaproteobacteria</taxon>
        <taxon>Rhodobacterales</taxon>
        <taxon>Roseobacteraceae</taxon>
        <taxon>Thetidibacter</taxon>
    </lineage>
</organism>
<dbReference type="GO" id="GO:0016020">
    <property type="term" value="C:membrane"/>
    <property type="evidence" value="ECO:0007669"/>
    <property type="project" value="InterPro"/>
</dbReference>
<evidence type="ECO:0000313" key="4">
    <source>
        <dbReference type="Proteomes" id="UP000681356"/>
    </source>
</evidence>
<feature type="chain" id="PRO_5035209782" evidence="1">
    <location>
        <begin position="21"/>
        <end position="342"/>
    </location>
</feature>
<dbReference type="AlphaFoldDB" id="A0A8J7WEW5"/>
<protein>
    <submittedName>
        <fullName evidence="3">Porin</fullName>
    </submittedName>
</protein>
<proteinExistence type="predicted"/>
<keyword evidence="4" id="KW-1185">Reference proteome</keyword>
<gene>
    <name evidence="3" type="ORF">KB874_15625</name>
</gene>
<dbReference type="SUPFAM" id="SSF56935">
    <property type="entry name" value="Porins"/>
    <property type="match status" value="1"/>
</dbReference>
<dbReference type="Gene3D" id="2.40.160.10">
    <property type="entry name" value="Porin"/>
    <property type="match status" value="1"/>
</dbReference>
<reference evidence="3" key="1">
    <citation type="submission" date="2021-04" db="EMBL/GenBank/DDBJ databases">
        <authorList>
            <person name="Yoon J."/>
        </authorList>
    </citation>
    <scope>NUCLEOTIDE SEQUENCE</scope>
    <source>
        <strain evidence="3">KMU-90</strain>
    </source>
</reference>
<dbReference type="EMBL" id="JAGTUU010000006">
    <property type="protein sequence ID" value="MBS0125517.1"/>
    <property type="molecule type" value="Genomic_DNA"/>
</dbReference>
<dbReference type="InterPro" id="IPR023614">
    <property type="entry name" value="Porin_dom_sf"/>
</dbReference>
<dbReference type="Proteomes" id="UP000681356">
    <property type="component" value="Unassembled WGS sequence"/>
</dbReference>
<evidence type="ECO:0000259" key="2">
    <source>
        <dbReference type="Pfam" id="PF13609"/>
    </source>
</evidence>
<accession>A0A8J7WEW5</accession>
<keyword evidence="1" id="KW-0732">Signal</keyword>